<dbReference type="Proteomes" id="UP001293254">
    <property type="component" value="Unassembled WGS sequence"/>
</dbReference>
<organism evidence="2 3">
    <name type="scientific">Sesamum alatum</name>
    <dbReference type="NCBI Taxonomy" id="300844"/>
    <lineage>
        <taxon>Eukaryota</taxon>
        <taxon>Viridiplantae</taxon>
        <taxon>Streptophyta</taxon>
        <taxon>Embryophyta</taxon>
        <taxon>Tracheophyta</taxon>
        <taxon>Spermatophyta</taxon>
        <taxon>Magnoliopsida</taxon>
        <taxon>eudicotyledons</taxon>
        <taxon>Gunneridae</taxon>
        <taxon>Pentapetalae</taxon>
        <taxon>asterids</taxon>
        <taxon>lamiids</taxon>
        <taxon>Lamiales</taxon>
        <taxon>Pedaliaceae</taxon>
        <taxon>Sesamum</taxon>
    </lineage>
</organism>
<feature type="transmembrane region" description="Helical" evidence="1">
    <location>
        <begin position="40"/>
        <end position="63"/>
    </location>
</feature>
<proteinExistence type="predicted"/>
<accession>A0AAE2CLH4</accession>
<reference evidence="2" key="1">
    <citation type="submission" date="2020-06" db="EMBL/GenBank/DDBJ databases">
        <authorList>
            <person name="Li T."/>
            <person name="Hu X."/>
            <person name="Zhang T."/>
            <person name="Song X."/>
            <person name="Zhang H."/>
            <person name="Dai N."/>
            <person name="Sheng W."/>
            <person name="Hou X."/>
            <person name="Wei L."/>
        </authorList>
    </citation>
    <scope>NUCLEOTIDE SEQUENCE</scope>
    <source>
        <strain evidence="2">3651</strain>
        <tissue evidence="2">Leaf</tissue>
    </source>
</reference>
<dbReference type="AlphaFoldDB" id="A0AAE2CLH4"/>
<keyword evidence="3" id="KW-1185">Reference proteome</keyword>
<evidence type="ECO:0000256" key="1">
    <source>
        <dbReference type="SAM" id="Phobius"/>
    </source>
</evidence>
<evidence type="ECO:0000313" key="3">
    <source>
        <dbReference type="Proteomes" id="UP001293254"/>
    </source>
</evidence>
<reference evidence="2" key="2">
    <citation type="journal article" date="2024" name="Plant">
        <title>Genomic evolution and insights into agronomic trait innovations of Sesamum species.</title>
        <authorList>
            <person name="Miao H."/>
            <person name="Wang L."/>
            <person name="Qu L."/>
            <person name="Liu H."/>
            <person name="Sun Y."/>
            <person name="Le M."/>
            <person name="Wang Q."/>
            <person name="Wei S."/>
            <person name="Zheng Y."/>
            <person name="Lin W."/>
            <person name="Duan Y."/>
            <person name="Cao H."/>
            <person name="Xiong S."/>
            <person name="Wang X."/>
            <person name="Wei L."/>
            <person name="Li C."/>
            <person name="Ma Q."/>
            <person name="Ju M."/>
            <person name="Zhao R."/>
            <person name="Li G."/>
            <person name="Mu C."/>
            <person name="Tian Q."/>
            <person name="Mei H."/>
            <person name="Zhang T."/>
            <person name="Gao T."/>
            <person name="Zhang H."/>
        </authorList>
    </citation>
    <scope>NUCLEOTIDE SEQUENCE</scope>
    <source>
        <strain evidence="2">3651</strain>
    </source>
</reference>
<keyword evidence="1" id="KW-0812">Transmembrane</keyword>
<protein>
    <submittedName>
        <fullName evidence="2">Uncharacterized protein</fullName>
    </submittedName>
</protein>
<dbReference type="EMBL" id="JACGWO010000005">
    <property type="protein sequence ID" value="KAK4426319.1"/>
    <property type="molecule type" value="Genomic_DNA"/>
</dbReference>
<keyword evidence="1" id="KW-0472">Membrane</keyword>
<keyword evidence="1" id="KW-1133">Transmembrane helix</keyword>
<evidence type="ECO:0000313" key="2">
    <source>
        <dbReference type="EMBL" id="KAK4426319.1"/>
    </source>
</evidence>
<comment type="caution">
    <text evidence="2">The sequence shown here is derived from an EMBL/GenBank/DDBJ whole genome shotgun (WGS) entry which is preliminary data.</text>
</comment>
<gene>
    <name evidence="2" type="ORF">Salat_1400400</name>
</gene>
<name>A0AAE2CLH4_9LAMI</name>
<sequence length="112" mass="12808">MWRAITTVRFGFNGSSNTALKLRPFGRLHTRGPWMWRKILALRAVLLLEICVVLGAGQTTLFWKDPWHPRGLLLTEFPCGSVRSCRVWMSTLRSPTLSEMATGTSHSHCWPR</sequence>